<keyword evidence="3" id="KW-1185">Reference proteome</keyword>
<name>A0AA35Z7R6_LACSI</name>
<evidence type="ECO:0000313" key="3">
    <source>
        <dbReference type="Proteomes" id="UP001177003"/>
    </source>
</evidence>
<feature type="transmembrane region" description="Helical" evidence="1">
    <location>
        <begin position="95"/>
        <end position="116"/>
    </location>
</feature>
<dbReference type="Proteomes" id="UP001177003">
    <property type="component" value="Chromosome 5"/>
</dbReference>
<dbReference type="AlphaFoldDB" id="A0AA35Z7R6"/>
<evidence type="ECO:0000256" key="1">
    <source>
        <dbReference type="SAM" id="Phobius"/>
    </source>
</evidence>
<protein>
    <submittedName>
        <fullName evidence="2">Uncharacterized protein</fullName>
    </submittedName>
</protein>
<keyword evidence="1" id="KW-0472">Membrane</keyword>
<dbReference type="EMBL" id="OX465081">
    <property type="protein sequence ID" value="CAI9287209.1"/>
    <property type="molecule type" value="Genomic_DNA"/>
</dbReference>
<organism evidence="2 3">
    <name type="scientific">Lactuca saligna</name>
    <name type="common">Willowleaf lettuce</name>
    <dbReference type="NCBI Taxonomy" id="75948"/>
    <lineage>
        <taxon>Eukaryota</taxon>
        <taxon>Viridiplantae</taxon>
        <taxon>Streptophyta</taxon>
        <taxon>Embryophyta</taxon>
        <taxon>Tracheophyta</taxon>
        <taxon>Spermatophyta</taxon>
        <taxon>Magnoliopsida</taxon>
        <taxon>eudicotyledons</taxon>
        <taxon>Gunneridae</taxon>
        <taxon>Pentapetalae</taxon>
        <taxon>asterids</taxon>
        <taxon>campanulids</taxon>
        <taxon>Asterales</taxon>
        <taxon>Asteraceae</taxon>
        <taxon>Cichorioideae</taxon>
        <taxon>Cichorieae</taxon>
        <taxon>Lactucinae</taxon>
        <taxon>Lactuca</taxon>
    </lineage>
</organism>
<accession>A0AA35Z7R6</accession>
<sequence>MTGNLDSPNSNGHLVIFEDLPCQYLTNSKSHEVKEDFVDALSSREAIANHQSKLEPMNDDLCKAVSFYVNFIPSYNCFCQNFYTIKAPATSPQNLIKHIAMITSLLLFTIKLFILFI</sequence>
<reference evidence="2" key="1">
    <citation type="submission" date="2023-04" db="EMBL/GenBank/DDBJ databases">
        <authorList>
            <person name="Vijverberg K."/>
            <person name="Xiong W."/>
            <person name="Schranz E."/>
        </authorList>
    </citation>
    <scope>NUCLEOTIDE SEQUENCE</scope>
</reference>
<proteinExistence type="predicted"/>
<keyword evidence="1" id="KW-1133">Transmembrane helix</keyword>
<keyword evidence="1" id="KW-0812">Transmembrane</keyword>
<gene>
    <name evidence="2" type="ORF">LSALG_LOCUS26590</name>
</gene>
<evidence type="ECO:0000313" key="2">
    <source>
        <dbReference type="EMBL" id="CAI9287209.1"/>
    </source>
</evidence>